<evidence type="ECO:0000313" key="3">
    <source>
        <dbReference type="EMBL" id="KYG34991.1"/>
    </source>
</evidence>
<dbReference type="Gene3D" id="3.40.980.10">
    <property type="entry name" value="MoaB/Mog-like domain"/>
    <property type="match status" value="1"/>
</dbReference>
<dbReference type="PIRSF" id="PIRSF006728">
    <property type="entry name" value="CinA"/>
    <property type="match status" value="1"/>
</dbReference>
<dbReference type="InterPro" id="IPR008135">
    <property type="entry name" value="Competence-induced_CinA"/>
</dbReference>
<sequence>MRAEIIAVGSELLLGQILNTNARFLSKELALLGIDNYYQSVVGDNALRLKEVLETAKKRSDFIILTGGLGPTKDDLTKETVAELFQTGLSYNEDALTSIESFFTKRNRVMTENNKKQALVLKHSKVLENHFGMAPGMLLEKDQKMIALLPGPPKEMEPMFLNQLKPLLELKMNHQATLTTRVLRFFNIGEAELETKVLDLIEAQSNPTIAPLAGDGEVTLRLTVKHKDANMAKLLLDETEAKITERVGDYLYGYDHTSLKEQLFLQLKKQNLTISAAESLTGGLFSGALTDFPGSSEVFIGSIVAYSTNVKEYHLQVSKEIIDGVGVVSEEAALAMAQSVKEKFGSDIGISFTGVAGPNKQENKEVGTVFIGIVGKEKEQSVTYRLQLHHTRQAIRERTIKYGCFYLLNELKRWNRKE</sequence>
<dbReference type="EMBL" id="LTAO01000001">
    <property type="protein sequence ID" value="KYG34991.1"/>
    <property type="molecule type" value="Genomic_DNA"/>
</dbReference>
<organism evidence="3 4">
    <name type="scientific">Alkalihalobacillus trypoxylicola</name>
    <dbReference type="NCBI Taxonomy" id="519424"/>
    <lineage>
        <taxon>Bacteria</taxon>
        <taxon>Bacillati</taxon>
        <taxon>Bacillota</taxon>
        <taxon>Bacilli</taxon>
        <taxon>Bacillales</taxon>
        <taxon>Bacillaceae</taxon>
        <taxon>Alkalihalobacillus</taxon>
    </lineage>
</organism>
<dbReference type="InterPro" id="IPR008136">
    <property type="entry name" value="CinA_C"/>
</dbReference>
<dbReference type="PANTHER" id="PTHR13939:SF0">
    <property type="entry name" value="NMN AMIDOHYDROLASE-LIKE PROTEIN YFAY"/>
    <property type="match status" value="1"/>
</dbReference>
<dbReference type="CDD" id="cd00885">
    <property type="entry name" value="cinA"/>
    <property type="match status" value="1"/>
</dbReference>
<dbReference type="InterPro" id="IPR001453">
    <property type="entry name" value="MoaB/Mog_dom"/>
</dbReference>
<reference evidence="3" key="1">
    <citation type="submission" date="2016-02" db="EMBL/GenBank/DDBJ databases">
        <title>Genome sequence of Bacillus trypoxylicola KCTC 13244(T).</title>
        <authorList>
            <person name="Jeong H."/>
            <person name="Park S.-H."/>
            <person name="Choi S.-K."/>
        </authorList>
    </citation>
    <scope>NUCLEOTIDE SEQUENCE [LARGE SCALE GENOMIC DNA]</scope>
    <source>
        <strain evidence="3">KCTC 13244</strain>
    </source>
</reference>
<dbReference type="Gene3D" id="3.30.70.2860">
    <property type="match status" value="1"/>
</dbReference>
<dbReference type="SUPFAM" id="SSF142433">
    <property type="entry name" value="CinA-like"/>
    <property type="match status" value="1"/>
</dbReference>
<dbReference type="SUPFAM" id="SSF53218">
    <property type="entry name" value="Molybdenum cofactor biosynthesis proteins"/>
    <property type="match status" value="1"/>
</dbReference>
<dbReference type="HAMAP" id="MF_00226_B">
    <property type="entry name" value="CinA_B"/>
    <property type="match status" value="1"/>
</dbReference>
<dbReference type="InterPro" id="IPR036653">
    <property type="entry name" value="CinA-like_C"/>
</dbReference>
<dbReference type="Pfam" id="PF00994">
    <property type="entry name" value="MoCF_biosynth"/>
    <property type="match status" value="1"/>
</dbReference>
<protein>
    <recommendedName>
        <fullName evidence="1">Putative competence-damage inducible protein</fullName>
    </recommendedName>
</protein>
<feature type="domain" description="MoaB/Mog" evidence="2">
    <location>
        <begin position="4"/>
        <end position="171"/>
    </location>
</feature>
<comment type="caution">
    <text evidence="3">The sequence shown here is derived from an EMBL/GenBank/DDBJ whole genome shotgun (WGS) entry which is preliminary data.</text>
</comment>
<dbReference type="InterPro" id="IPR050101">
    <property type="entry name" value="CinA"/>
</dbReference>
<dbReference type="SMART" id="SM00852">
    <property type="entry name" value="MoCF_biosynth"/>
    <property type="match status" value="1"/>
</dbReference>
<dbReference type="NCBIfam" id="TIGR00200">
    <property type="entry name" value="cinA_nterm"/>
    <property type="match status" value="1"/>
</dbReference>
<comment type="similarity">
    <text evidence="1">Belongs to the CinA family.</text>
</comment>
<dbReference type="Pfam" id="PF18146">
    <property type="entry name" value="CinA_KH"/>
    <property type="match status" value="1"/>
</dbReference>
<dbReference type="Pfam" id="PF02464">
    <property type="entry name" value="CinA"/>
    <property type="match status" value="1"/>
</dbReference>
<dbReference type="Gene3D" id="3.90.950.20">
    <property type="entry name" value="CinA-like"/>
    <property type="match status" value="1"/>
</dbReference>
<evidence type="ECO:0000313" key="4">
    <source>
        <dbReference type="Proteomes" id="UP000075806"/>
    </source>
</evidence>
<dbReference type="Proteomes" id="UP000075806">
    <property type="component" value="Unassembled WGS sequence"/>
</dbReference>
<dbReference type="PANTHER" id="PTHR13939">
    <property type="entry name" value="NICOTINAMIDE-NUCLEOTIDE AMIDOHYDROLASE PNCC"/>
    <property type="match status" value="1"/>
</dbReference>
<dbReference type="OrthoDB" id="9801454at2"/>
<dbReference type="NCBIfam" id="TIGR00199">
    <property type="entry name" value="PncC_domain"/>
    <property type="match status" value="1"/>
</dbReference>
<dbReference type="NCBIfam" id="TIGR00177">
    <property type="entry name" value="molyb_syn"/>
    <property type="match status" value="1"/>
</dbReference>
<dbReference type="InterPro" id="IPR041424">
    <property type="entry name" value="CinA_KH"/>
</dbReference>
<keyword evidence="4" id="KW-1185">Reference proteome</keyword>
<evidence type="ECO:0000259" key="2">
    <source>
        <dbReference type="SMART" id="SM00852"/>
    </source>
</evidence>
<name>A0A162F7T8_9BACI</name>
<accession>A0A162F7T8</accession>
<dbReference type="RefSeq" id="WP_061947235.1">
    <property type="nucleotide sequence ID" value="NZ_LTAO01000001.1"/>
</dbReference>
<dbReference type="NCBIfam" id="NF001813">
    <property type="entry name" value="PRK00549.1"/>
    <property type="match status" value="1"/>
</dbReference>
<dbReference type="STRING" id="519424.AZF04_01260"/>
<evidence type="ECO:0000256" key="1">
    <source>
        <dbReference type="HAMAP-Rule" id="MF_00226"/>
    </source>
</evidence>
<proteinExistence type="inferred from homology"/>
<dbReference type="InterPro" id="IPR036425">
    <property type="entry name" value="MoaB/Mog-like_dom_sf"/>
</dbReference>
<gene>
    <name evidence="1" type="primary">cinA</name>
    <name evidence="3" type="ORF">AZF04_01260</name>
</gene>
<dbReference type="AlphaFoldDB" id="A0A162F7T8"/>